<proteinExistence type="predicted"/>
<dbReference type="EMBL" id="BK032802">
    <property type="protein sequence ID" value="DAF61047.1"/>
    <property type="molecule type" value="Genomic_DNA"/>
</dbReference>
<reference evidence="1" key="1">
    <citation type="journal article" date="2021" name="Proc. Natl. Acad. Sci. U.S.A.">
        <title>A Catalog of Tens of Thousands of Viruses from Human Metagenomes Reveals Hidden Associations with Chronic Diseases.</title>
        <authorList>
            <person name="Tisza M.J."/>
            <person name="Buck C.B."/>
        </authorList>
    </citation>
    <scope>NUCLEOTIDE SEQUENCE</scope>
    <source>
        <strain evidence="1">Ctesc4</strain>
    </source>
</reference>
<name>A0A8S5TDJ0_9VIRU</name>
<protein>
    <submittedName>
        <fullName evidence="1">Pre-mRNA-splicing factor of RES complex</fullName>
    </submittedName>
</protein>
<accession>A0A8S5TDJ0</accession>
<organism evidence="1">
    <name type="scientific">Phage sp. ctesc4</name>
    <dbReference type="NCBI Taxonomy" id="2828008"/>
    <lineage>
        <taxon>Viruses</taxon>
    </lineage>
</organism>
<sequence length="29" mass="3258">MIETRNRWCGVARGNGLFLSLFSRFSPAA</sequence>
<evidence type="ECO:0000313" key="1">
    <source>
        <dbReference type="EMBL" id="DAF61047.1"/>
    </source>
</evidence>